<evidence type="ECO:0000313" key="1">
    <source>
        <dbReference type="EMBL" id="SMB84550.1"/>
    </source>
</evidence>
<dbReference type="STRING" id="695939.SAMN00790413_05186"/>
<dbReference type="OrthoDB" id="112037at2"/>
<keyword evidence="2" id="KW-1185">Reference proteome</keyword>
<proteinExistence type="predicted"/>
<evidence type="ECO:0000313" key="2">
    <source>
        <dbReference type="Proteomes" id="UP000192582"/>
    </source>
</evidence>
<dbReference type="Gene3D" id="3.40.50.1110">
    <property type="entry name" value="SGNH hydrolase"/>
    <property type="match status" value="1"/>
</dbReference>
<dbReference type="RefSeq" id="WP_084046928.1">
    <property type="nucleotide sequence ID" value="NZ_FWWU01000007.1"/>
</dbReference>
<evidence type="ECO:0008006" key="3">
    <source>
        <dbReference type="Google" id="ProtNLM"/>
    </source>
</evidence>
<reference evidence="1 2" key="1">
    <citation type="submission" date="2017-04" db="EMBL/GenBank/DDBJ databases">
        <authorList>
            <person name="Afonso C.L."/>
            <person name="Miller P.J."/>
            <person name="Scott M.A."/>
            <person name="Spackman E."/>
            <person name="Goraichik I."/>
            <person name="Dimitrov K.M."/>
            <person name="Suarez D.L."/>
            <person name="Swayne D.E."/>
        </authorList>
    </citation>
    <scope>NUCLEOTIDE SEQUENCE [LARGE SCALE GENOMIC DNA]</scope>
    <source>
        <strain evidence="1 2">KR-140</strain>
    </source>
</reference>
<dbReference type="InterPro" id="IPR036514">
    <property type="entry name" value="SGNH_hydro_sf"/>
</dbReference>
<dbReference type="SUPFAM" id="SSF52266">
    <property type="entry name" value="SGNH hydrolase"/>
    <property type="match status" value="1"/>
</dbReference>
<dbReference type="AlphaFoldDB" id="A0A1W1UU23"/>
<dbReference type="Proteomes" id="UP000192582">
    <property type="component" value="Unassembled WGS sequence"/>
</dbReference>
<accession>A0A1W1UU23</accession>
<protein>
    <recommendedName>
        <fullName evidence="3">Lysophospholipase L1</fullName>
    </recommendedName>
</protein>
<sequence>MKNRRGLATLVTLLAALSFWEVAWRPPNWVDIPAVTQVHFFGRWFPERVSGGTAALTINQGSGVQFEVTGASAVWAEFVRSPASTLSPTLVLLQEEKPERRLSVPMQGNSRLLLASNLPTERITRFRLIVDGIHEHDPLWQKKAGLALRSLSTPETTARFTPWQSPCPPVLWIGTSIFAGILARGKQGGSTSVNSAASLAYPTLATQALGAEPYIAAFGAVGVTRGGSGGVPAAPEYMQAWAQERPARLPAFQAVVIGEGVNDVAADSAQYREALERLIRRLHRAQPRAPVFLEAALNGAHAADTQWVAQHTGSTFVDTSTWRIRTTDGLHPNLVGHREAAARWLEVLKRAGLPRWPASQGGCPSP</sequence>
<gene>
    <name evidence="1" type="ORF">SAMN00790413_05186</name>
</gene>
<organism evidence="1 2">
    <name type="scientific">Deinococcus hopiensis KR-140</name>
    <dbReference type="NCBI Taxonomy" id="695939"/>
    <lineage>
        <taxon>Bacteria</taxon>
        <taxon>Thermotogati</taxon>
        <taxon>Deinococcota</taxon>
        <taxon>Deinococci</taxon>
        <taxon>Deinococcales</taxon>
        <taxon>Deinococcaceae</taxon>
        <taxon>Deinococcus</taxon>
    </lineage>
</organism>
<name>A0A1W1UU23_9DEIO</name>
<dbReference type="EMBL" id="FWWU01000007">
    <property type="protein sequence ID" value="SMB84550.1"/>
    <property type="molecule type" value="Genomic_DNA"/>
</dbReference>